<feature type="chain" id="PRO_5032528754" evidence="1">
    <location>
        <begin position="22"/>
        <end position="151"/>
    </location>
</feature>
<dbReference type="Proteomes" id="UP000445582">
    <property type="component" value="Unassembled WGS sequence"/>
</dbReference>
<feature type="signal peptide" evidence="1">
    <location>
        <begin position="1"/>
        <end position="21"/>
    </location>
</feature>
<sequence length="151" mass="15578">MNTRILLASLAPIALGLAACGGNETAEPTVDDTAATTPADTAVAYPEAPLDARGSVDYAGTYTQKAADGTTRSIVLGPEDGYTITNADGSTSTGTFNWYSDNSRILIKEGGTNEVYAVADGYLYRLADENAPLNGAVTAGNAYTKVNTPTM</sequence>
<evidence type="ECO:0000256" key="1">
    <source>
        <dbReference type="SAM" id="SignalP"/>
    </source>
</evidence>
<protein>
    <submittedName>
        <fullName evidence="2">Uncharacterized protein</fullName>
    </submittedName>
</protein>
<keyword evidence="3" id="KW-1185">Reference proteome</keyword>
<comment type="caution">
    <text evidence="2">The sequence shown here is derived from an EMBL/GenBank/DDBJ whole genome shotgun (WGS) entry which is preliminary data.</text>
</comment>
<reference evidence="2 3" key="1">
    <citation type="submission" date="2019-12" db="EMBL/GenBank/DDBJ databases">
        <title>Genomic-based taxomic classification of the family Erythrobacteraceae.</title>
        <authorList>
            <person name="Xu L."/>
        </authorList>
    </citation>
    <scope>NUCLEOTIDE SEQUENCE [LARGE SCALE GENOMIC DNA]</scope>
    <source>
        <strain evidence="2 3">MCCC 1A09965</strain>
    </source>
</reference>
<gene>
    <name evidence="2" type="ORF">GRI48_09750</name>
</gene>
<name>A0A844YIE6_9SPHN</name>
<dbReference type="EMBL" id="WTYN01000001">
    <property type="protein sequence ID" value="MXO63295.1"/>
    <property type="molecule type" value="Genomic_DNA"/>
</dbReference>
<dbReference type="AlphaFoldDB" id="A0A844YIE6"/>
<accession>A0A844YIE6</accession>
<dbReference type="OrthoDB" id="7428696at2"/>
<evidence type="ECO:0000313" key="3">
    <source>
        <dbReference type="Proteomes" id="UP000445582"/>
    </source>
</evidence>
<organism evidence="2 3">
    <name type="scientific">Qipengyuania oceanensis</name>
    <dbReference type="NCBI Taxonomy" id="1463597"/>
    <lineage>
        <taxon>Bacteria</taxon>
        <taxon>Pseudomonadati</taxon>
        <taxon>Pseudomonadota</taxon>
        <taxon>Alphaproteobacteria</taxon>
        <taxon>Sphingomonadales</taxon>
        <taxon>Erythrobacteraceae</taxon>
        <taxon>Qipengyuania</taxon>
    </lineage>
</organism>
<keyword evidence="1" id="KW-0732">Signal</keyword>
<evidence type="ECO:0000313" key="2">
    <source>
        <dbReference type="EMBL" id="MXO63295.1"/>
    </source>
</evidence>
<dbReference type="PROSITE" id="PS51257">
    <property type="entry name" value="PROKAR_LIPOPROTEIN"/>
    <property type="match status" value="1"/>
</dbReference>
<proteinExistence type="predicted"/>
<dbReference type="RefSeq" id="WP_160674693.1">
    <property type="nucleotide sequence ID" value="NZ_WTYN01000001.1"/>
</dbReference>